<reference evidence="3 4" key="1">
    <citation type="submission" date="2024-02" db="EMBL/GenBank/DDBJ databases">
        <authorList>
            <person name="Daric V."/>
            <person name="Darras S."/>
        </authorList>
    </citation>
    <scope>NUCLEOTIDE SEQUENCE [LARGE SCALE GENOMIC DNA]</scope>
</reference>
<evidence type="ECO:0000256" key="1">
    <source>
        <dbReference type="ARBA" id="ARBA00009817"/>
    </source>
</evidence>
<dbReference type="InterPro" id="IPR011256">
    <property type="entry name" value="Reg_factor_effector_dom_sf"/>
</dbReference>
<keyword evidence="4" id="KW-1185">Reference proteome</keyword>
<dbReference type="InterPro" id="IPR006917">
    <property type="entry name" value="SOUL_heme-bd"/>
</dbReference>
<evidence type="ECO:0000313" key="3">
    <source>
        <dbReference type="EMBL" id="CAK8684930.1"/>
    </source>
</evidence>
<dbReference type="SUPFAM" id="SSF55136">
    <property type="entry name" value="Probable bacterial effector-binding domain"/>
    <property type="match status" value="1"/>
</dbReference>
<proteinExistence type="inferred from homology"/>
<feature type="chain" id="PRO_5045312054" description="Heme-binding protein 2" evidence="2">
    <location>
        <begin position="16"/>
        <end position="215"/>
    </location>
</feature>
<dbReference type="EMBL" id="CAWYQH010000098">
    <property type="protein sequence ID" value="CAK8684930.1"/>
    <property type="molecule type" value="Genomic_DNA"/>
</dbReference>
<evidence type="ECO:0000256" key="2">
    <source>
        <dbReference type="SAM" id="SignalP"/>
    </source>
</evidence>
<evidence type="ECO:0000313" key="4">
    <source>
        <dbReference type="Proteomes" id="UP001642483"/>
    </source>
</evidence>
<sequence length="215" mass="25463">MKLLLLCLSVLAVCADKEIQRHYEHPSWQLFGDQPKDRSFEVRYYNATKWVSTKVSALTEHEAEEEGFRRLFRYISGENDKRTTMQMTIPVPLQMFAGRCVFCKRDFIVSFYIPSEYQENPPIPNDKSVYIDERHGIVLKFGGYARTDQFYYEAYRLSKDLARNKVTKFNRQTMVFTQYNSPFKLFHRRNEVWFLESSSPSSDDIDRCFGCCDNV</sequence>
<dbReference type="PANTHER" id="PTHR11220">
    <property type="entry name" value="HEME-BINDING PROTEIN-RELATED"/>
    <property type="match status" value="1"/>
</dbReference>
<evidence type="ECO:0008006" key="5">
    <source>
        <dbReference type="Google" id="ProtNLM"/>
    </source>
</evidence>
<organism evidence="3 4">
    <name type="scientific">Clavelina lepadiformis</name>
    <name type="common">Light-bulb sea squirt</name>
    <name type="synonym">Ascidia lepadiformis</name>
    <dbReference type="NCBI Taxonomy" id="159417"/>
    <lineage>
        <taxon>Eukaryota</taxon>
        <taxon>Metazoa</taxon>
        <taxon>Chordata</taxon>
        <taxon>Tunicata</taxon>
        <taxon>Ascidiacea</taxon>
        <taxon>Aplousobranchia</taxon>
        <taxon>Clavelinidae</taxon>
        <taxon>Clavelina</taxon>
    </lineage>
</organism>
<gene>
    <name evidence="3" type="ORF">CVLEPA_LOCUS16100</name>
</gene>
<name>A0ABP0G487_CLALP</name>
<accession>A0ABP0G487</accession>
<dbReference type="PANTHER" id="PTHR11220:SF72">
    <property type="entry name" value="HEME-BINDING PROTEIN 2-LIKE ISOFORM X2"/>
    <property type="match status" value="1"/>
</dbReference>
<dbReference type="Pfam" id="PF04832">
    <property type="entry name" value="SOUL"/>
    <property type="match status" value="1"/>
</dbReference>
<dbReference type="Gene3D" id="3.20.80.10">
    <property type="entry name" value="Regulatory factor, effector binding domain"/>
    <property type="match status" value="1"/>
</dbReference>
<comment type="caution">
    <text evidence="3">The sequence shown here is derived from an EMBL/GenBank/DDBJ whole genome shotgun (WGS) entry which is preliminary data.</text>
</comment>
<protein>
    <recommendedName>
        <fullName evidence="5">Heme-binding protein 2</fullName>
    </recommendedName>
</protein>
<comment type="similarity">
    <text evidence="1">Belongs to the HEBP family.</text>
</comment>
<keyword evidence="2" id="KW-0732">Signal</keyword>
<dbReference type="Proteomes" id="UP001642483">
    <property type="component" value="Unassembled WGS sequence"/>
</dbReference>
<feature type="signal peptide" evidence="2">
    <location>
        <begin position="1"/>
        <end position="15"/>
    </location>
</feature>